<feature type="compositionally biased region" description="Basic and acidic residues" evidence="1">
    <location>
        <begin position="94"/>
        <end position="104"/>
    </location>
</feature>
<dbReference type="Proteomes" id="UP001652626">
    <property type="component" value="Chromosome 12"/>
</dbReference>
<proteinExistence type="predicted"/>
<keyword evidence="2" id="KW-1185">Reference proteome</keyword>
<evidence type="ECO:0000313" key="2">
    <source>
        <dbReference type="Proteomes" id="UP001652626"/>
    </source>
</evidence>
<protein>
    <submittedName>
        <fullName evidence="3">Protamine-2-like</fullName>
    </submittedName>
</protein>
<feature type="region of interest" description="Disordered" evidence="1">
    <location>
        <begin position="132"/>
        <end position="178"/>
    </location>
</feature>
<feature type="region of interest" description="Disordered" evidence="1">
    <location>
        <begin position="28"/>
        <end position="118"/>
    </location>
</feature>
<sequence length="178" mass="21738">MVNGCSGMESEENKKKLNDDLVVFMRKRSETDAPQYTARLKTYVNFKQKHRRAAAARRHTDYRNNQDGSATKKKNNTEPNEKSVDSTQPPATDVNKRRNGEKYGHKPRSLSRSHSAEPVDACCRRRRRACRRRRRSCRRRSRRRRRRSCGRRRRRSRSRRRRRRSCRRRRRRRRRCRR</sequence>
<dbReference type="GeneID" id="135193553"/>
<feature type="compositionally biased region" description="Basic and acidic residues" evidence="1">
    <location>
        <begin position="75"/>
        <end position="84"/>
    </location>
</feature>
<organism evidence="2 3">
    <name type="scientific">Vanessa tameamea</name>
    <name type="common">Kamehameha butterfly</name>
    <dbReference type="NCBI Taxonomy" id="334116"/>
    <lineage>
        <taxon>Eukaryota</taxon>
        <taxon>Metazoa</taxon>
        <taxon>Ecdysozoa</taxon>
        <taxon>Arthropoda</taxon>
        <taxon>Hexapoda</taxon>
        <taxon>Insecta</taxon>
        <taxon>Pterygota</taxon>
        <taxon>Neoptera</taxon>
        <taxon>Endopterygota</taxon>
        <taxon>Lepidoptera</taxon>
        <taxon>Glossata</taxon>
        <taxon>Ditrysia</taxon>
        <taxon>Papilionoidea</taxon>
        <taxon>Nymphalidae</taxon>
        <taxon>Nymphalinae</taxon>
        <taxon>Vanessa</taxon>
    </lineage>
</organism>
<evidence type="ECO:0000256" key="1">
    <source>
        <dbReference type="SAM" id="MobiDB-lite"/>
    </source>
</evidence>
<evidence type="ECO:0000313" key="3">
    <source>
        <dbReference type="RefSeq" id="XP_064072576.1"/>
    </source>
</evidence>
<dbReference type="RefSeq" id="XP_064072576.1">
    <property type="nucleotide sequence ID" value="XM_064216506.1"/>
</dbReference>
<gene>
    <name evidence="3" type="primary">LOC135193553</name>
</gene>
<feature type="compositionally biased region" description="Basic residues" evidence="1">
    <location>
        <begin position="47"/>
        <end position="57"/>
    </location>
</feature>
<name>A0ABM4AMQ2_VANTA</name>
<reference evidence="3" key="1">
    <citation type="submission" date="2025-08" db="UniProtKB">
        <authorList>
            <consortium name="RefSeq"/>
        </authorList>
    </citation>
    <scope>IDENTIFICATION</scope>
    <source>
        <tissue evidence="3">Whole body</tissue>
    </source>
</reference>
<accession>A0ABM4AMQ2</accession>